<reference evidence="2 3" key="2">
    <citation type="submission" date="2018-11" db="EMBL/GenBank/DDBJ databases">
        <authorList>
            <consortium name="Pathogen Informatics"/>
        </authorList>
    </citation>
    <scope>NUCLEOTIDE SEQUENCE [LARGE SCALE GENOMIC DNA]</scope>
    <source>
        <strain evidence="2 3">Egypt</strain>
    </source>
</reference>
<organism evidence="4">
    <name type="scientific">Echinostoma caproni</name>
    <dbReference type="NCBI Taxonomy" id="27848"/>
    <lineage>
        <taxon>Eukaryota</taxon>
        <taxon>Metazoa</taxon>
        <taxon>Spiralia</taxon>
        <taxon>Lophotrochozoa</taxon>
        <taxon>Platyhelminthes</taxon>
        <taxon>Trematoda</taxon>
        <taxon>Digenea</taxon>
        <taxon>Plagiorchiida</taxon>
        <taxon>Echinostomata</taxon>
        <taxon>Echinostomatoidea</taxon>
        <taxon>Echinostomatidae</taxon>
        <taxon>Echinostoma</taxon>
    </lineage>
</organism>
<reference evidence="4" key="1">
    <citation type="submission" date="2016-06" db="UniProtKB">
        <authorList>
            <consortium name="WormBaseParasite"/>
        </authorList>
    </citation>
    <scope>IDENTIFICATION</scope>
</reference>
<dbReference type="OrthoDB" id="6287519at2759"/>
<dbReference type="WBParaSite" id="ECPE_0000790401-mRNA-1">
    <property type="protein sequence ID" value="ECPE_0000790401-mRNA-1"/>
    <property type="gene ID" value="ECPE_0000790401"/>
</dbReference>
<evidence type="ECO:0000313" key="3">
    <source>
        <dbReference type="Proteomes" id="UP000272942"/>
    </source>
</evidence>
<keyword evidence="3" id="KW-1185">Reference proteome</keyword>
<evidence type="ECO:0000313" key="2">
    <source>
        <dbReference type="EMBL" id="VDP82264.1"/>
    </source>
</evidence>
<proteinExistence type="predicted"/>
<dbReference type="PANTHER" id="PTHR43696">
    <property type="entry name" value="COILED-COIL DOMAIN-CONTAINING PROTEIN 157"/>
    <property type="match status" value="1"/>
</dbReference>
<accession>A0A183ALQ0</accession>
<evidence type="ECO:0000256" key="1">
    <source>
        <dbReference type="SAM" id="Coils"/>
    </source>
</evidence>
<sequence length="447" mass="51566">MSKDACSTRELVMNGTEEISLPLVAAETLEWIQEVERAYQKQSTIDLENKLFLKRSIQDEETQTNVCFPTLQEDLDLQESENAMGCLCSALTRLMEEINIPSEFGRAQGESLGRTIKIPSNGPSPGMLSASNLYAVVRDFRRISKLVHAQQNDISSLQFKVEQMIFMKKETEGEMEESKKKWLQNECDFGNEIKRLEEENIKQQMALQKLHEHINANDIGVMSLRKHIEKLKTIKAEFESYKAALKRLIDDFESLKNKVASIPHLGDRITSLRAQLEDSQRELKRIEQNAQTREMENRNLEEKNAYWQQKHENLIQRMRQLLEQKSKQEQTLTDAENTIESLRSAAIENYEKVEKSHARCSQLQDMVAQLQKKQEQTAGAELKATSSMQQMAKQVEEYKHQLQLLVQYPDLNGPLRTTITETPLSNHFAHPLNLPGLQVPYHKPRSD</sequence>
<dbReference type="AlphaFoldDB" id="A0A183ALQ0"/>
<protein>
    <submittedName>
        <fullName evidence="4">CC2-LZ domain-containing protein</fullName>
    </submittedName>
</protein>
<dbReference type="EMBL" id="UZAN01045226">
    <property type="protein sequence ID" value="VDP82264.1"/>
    <property type="molecule type" value="Genomic_DNA"/>
</dbReference>
<feature type="coiled-coil region" evidence="1">
    <location>
        <begin position="193"/>
        <end position="383"/>
    </location>
</feature>
<dbReference type="InterPro" id="IPR029681">
    <property type="entry name" value="CCDC157"/>
</dbReference>
<gene>
    <name evidence="2" type="ORF">ECPE_LOCUS7885</name>
</gene>
<dbReference type="Proteomes" id="UP000272942">
    <property type="component" value="Unassembled WGS sequence"/>
</dbReference>
<dbReference type="PANTHER" id="PTHR43696:SF9">
    <property type="entry name" value="COILED-COIL DOMAIN-CONTAINING PROTEIN 157"/>
    <property type="match status" value="1"/>
</dbReference>
<keyword evidence="1" id="KW-0175">Coiled coil</keyword>
<evidence type="ECO:0000313" key="4">
    <source>
        <dbReference type="WBParaSite" id="ECPE_0000790401-mRNA-1"/>
    </source>
</evidence>
<name>A0A183ALQ0_9TREM</name>